<evidence type="ECO:0000256" key="2">
    <source>
        <dbReference type="ARBA" id="ARBA00004370"/>
    </source>
</evidence>
<evidence type="ECO:0000313" key="18">
    <source>
        <dbReference type="Proteomes" id="UP000192257"/>
    </source>
</evidence>
<keyword evidence="13" id="KW-1015">Disulfide bond</keyword>
<dbReference type="PANTHER" id="PTHR10942:SF0">
    <property type="entry name" value="LEISHMANOLYSIN-LIKE PEPTIDASE"/>
    <property type="match status" value="1"/>
</dbReference>
<protein>
    <recommendedName>
        <fullName evidence="16">Leishmanolysin-like peptidase</fullName>
        <ecNumber evidence="16">3.4.24.-</ecNumber>
    </recommendedName>
</protein>
<feature type="binding site" evidence="15">
    <location>
        <position position="37"/>
    </location>
    <ligand>
        <name>Zn(2+)</name>
        <dbReference type="ChEBI" id="CHEBI:29105"/>
        <note>catalytic</note>
    </ligand>
</feature>
<evidence type="ECO:0000256" key="12">
    <source>
        <dbReference type="ARBA" id="ARBA00023145"/>
    </source>
</evidence>
<keyword evidence="10 15" id="KW-0482">Metalloprotease</keyword>
<evidence type="ECO:0000256" key="10">
    <source>
        <dbReference type="ARBA" id="ARBA00023049"/>
    </source>
</evidence>
<evidence type="ECO:0000256" key="13">
    <source>
        <dbReference type="ARBA" id="ARBA00023157"/>
    </source>
</evidence>
<dbReference type="GO" id="GO:0004222">
    <property type="term" value="F:metalloendopeptidase activity"/>
    <property type="evidence" value="ECO:0007669"/>
    <property type="project" value="UniProtKB-UniRule"/>
</dbReference>
<keyword evidence="8 15" id="KW-0862">Zinc</keyword>
<comment type="caution">
    <text evidence="17">The sequence shown here is derived from an EMBL/GenBank/DDBJ whole genome shotgun (WGS) entry which is preliminary data.</text>
</comment>
<evidence type="ECO:0000256" key="1">
    <source>
        <dbReference type="ARBA" id="ARBA00001249"/>
    </source>
</evidence>
<dbReference type="GO" id="GO:0006508">
    <property type="term" value="P:proteolysis"/>
    <property type="evidence" value="ECO:0007669"/>
    <property type="project" value="UniProtKB-KW"/>
</dbReference>
<dbReference type="OrthoDB" id="251569at2759"/>
<dbReference type="EMBL" id="NBCO01000101">
    <property type="protein sequence ID" value="ORC82024.1"/>
    <property type="molecule type" value="Genomic_DNA"/>
</dbReference>
<evidence type="ECO:0000256" key="7">
    <source>
        <dbReference type="ARBA" id="ARBA00022801"/>
    </source>
</evidence>
<name>A0A1X0NE69_9TRYP</name>
<keyword evidence="6" id="KW-0732">Signal</keyword>
<dbReference type="PANTHER" id="PTHR10942">
    <property type="entry name" value="LEISHMANOLYSIN-LIKE PEPTIDASE"/>
    <property type="match status" value="1"/>
</dbReference>
<dbReference type="VEuPathDB" id="TriTrypDB:TM35_001011070"/>
<reference evidence="17 18" key="1">
    <citation type="submission" date="2017-03" db="EMBL/GenBank/DDBJ databases">
        <title>An alternative strategy for trypanosome survival in the mammalian bloodstream revealed through genome and transcriptome analysis of the ubiquitous bovine parasite Trypanosoma (Megatrypanum) theileri.</title>
        <authorList>
            <person name="Kelly S."/>
            <person name="Ivens A."/>
            <person name="Mott A."/>
            <person name="O'Neill E."/>
            <person name="Emms D."/>
            <person name="Macleod O."/>
            <person name="Voorheis P."/>
            <person name="Matthews J."/>
            <person name="Matthews K."/>
            <person name="Carrington M."/>
        </authorList>
    </citation>
    <scope>NUCLEOTIDE SEQUENCE [LARGE SCALE GENOMIC DNA]</scope>
    <source>
        <strain evidence="17">Edinburgh</strain>
    </source>
</reference>
<evidence type="ECO:0000256" key="6">
    <source>
        <dbReference type="ARBA" id="ARBA00022729"/>
    </source>
</evidence>
<sequence length="104" mass="11645">MVVSSELTKEKVKEHYGCSDLEGMELDNDINARPVGHWVGRIAKDELMAVPRESGAGYYTALTMSTFESLGYYKANWGMEEPMGWGNRSGCDFLKGNCKKDNKL</sequence>
<comment type="subcellular location">
    <subcellularLocation>
        <location evidence="2">Membrane</location>
    </subcellularLocation>
</comment>
<evidence type="ECO:0000256" key="9">
    <source>
        <dbReference type="ARBA" id="ARBA00022889"/>
    </source>
</evidence>
<evidence type="ECO:0000256" key="14">
    <source>
        <dbReference type="ARBA" id="ARBA00023180"/>
    </source>
</evidence>
<keyword evidence="4 16" id="KW-0645">Protease</keyword>
<organism evidence="17 18">
    <name type="scientific">Trypanosoma theileri</name>
    <dbReference type="NCBI Taxonomy" id="67003"/>
    <lineage>
        <taxon>Eukaryota</taxon>
        <taxon>Discoba</taxon>
        <taxon>Euglenozoa</taxon>
        <taxon>Kinetoplastea</taxon>
        <taxon>Metakinetoplastina</taxon>
        <taxon>Trypanosomatida</taxon>
        <taxon>Trypanosomatidae</taxon>
        <taxon>Trypanosoma</taxon>
    </lineage>
</organism>
<dbReference type="SUPFAM" id="SSF55486">
    <property type="entry name" value="Metalloproteases ('zincins'), catalytic domain"/>
    <property type="match status" value="1"/>
</dbReference>
<dbReference type="RefSeq" id="XP_028877100.1">
    <property type="nucleotide sequence ID" value="XM_029031610.1"/>
</dbReference>
<dbReference type="InterPro" id="IPR001577">
    <property type="entry name" value="Peptidase_M8"/>
</dbReference>
<keyword evidence="7 16" id="KW-0378">Hydrolase</keyword>
<evidence type="ECO:0000256" key="15">
    <source>
        <dbReference type="PIRSR" id="PIRSR601577-2"/>
    </source>
</evidence>
<comment type="similarity">
    <text evidence="3 16">Belongs to the peptidase M8 family.</text>
</comment>
<dbReference type="GO" id="GO:0007155">
    <property type="term" value="P:cell adhesion"/>
    <property type="evidence" value="ECO:0007669"/>
    <property type="project" value="UniProtKB-KW"/>
</dbReference>
<proteinExistence type="inferred from homology"/>
<evidence type="ECO:0000256" key="5">
    <source>
        <dbReference type="ARBA" id="ARBA00022723"/>
    </source>
</evidence>
<keyword evidence="18" id="KW-1185">Reference proteome</keyword>
<dbReference type="AlphaFoldDB" id="A0A1X0NE69"/>
<evidence type="ECO:0000256" key="8">
    <source>
        <dbReference type="ARBA" id="ARBA00022833"/>
    </source>
</evidence>
<dbReference type="GeneID" id="39991390"/>
<keyword evidence="12" id="KW-0865">Zymogen</keyword>
<dbReference type="PRINTS" id="PR00782">
    <property type="entry name" value="LSHMANOLYSIN"/>
</dbReference>
<evidence type="ECO:0000256" key="3">
    <source>
        <dbReference type="ARBA" id="ARBA00005860"/>
    </source>
</evidence>
<evidence type="ECO:0000256" key="4">
    <source>
        <dbReference type="ARBA" id="ARBA00022670"/>
    </source>
</evidence>
<dbReference type="Pfam" id="PF01457">
    <property type="entry name" value="Peptidase_M8"/>
    <property type="match status" value="1"/>
</dbReference>
<keyword evidence="5 15" id="KW-0479">Metal-binding</keyword>
<dbReference type="GO" id="GO:0016020">
    <property type="term" value="C:membrane"/>
    <property type="evidence" value="ECO:0007669"/>
    <property type="project" value="UniProtKB-SubCell"/>
</dbReference>
<keyword evidence="14" id="KW-0325">Glycoprotein</keyword>
<evidence type="ECO:0000313" key="17">
    <source>
        <dbReference type="EMBL" id="ORC82024.1"/>
    </source>
</evidence>
<accession>A0A1X0NE69</accession>
<keyword evidence="9" id="KW-0130">Cell adhesion</keyword>
<dbReference type="GO" id="GO:0046872">
    <property type="term" value="F:metal ion binding"/>
    <property type="evidence" value="ECO:0007669"/>
    <property type="project" value="UniProtKB-KW"/>
</dbReference>
<keyword evidence="11" id="KW-0472">Membrane</keyword>
<comment type="cofactor">
    <cofactor evidence="15 16">
        <name>Zn(2+)</name>
        <dbReference type="ChEBI" id="CHEBI:29105"/>
    </cofactor>
    <text evidence="15 16">Binds 1 zinc ion per subunit.</text>
</comment>
<feature type="non-terminal residue" evidence="17">
    <location>
        <position position="104"/>
    </location>
</feature>
<dbReference type="STRING" id="67003.A0A1X0NE69"/>
<dbReference type="Gene3D" id="3.90.132.10">
    <property type="entry name" value="Leishmanolysin , domain 2"/>
    <property type="match status" value="1"/>
</dbReference>
<evidence type="ECO:0000256" key="11">
    <source>
        <dbReference type="ARBA" id="ARBA00023136"/>
    </source>
</evidence>
<gene>
    <name evidence="17" type="ORF">TM35_001011070</name>
</gene>
<dbReference type="EC" id="3.4.24.-" evidence="16"/>
<dbReference type="Proteomes" id="UP000192257">
    <property type="component" value="Unassembled WGS sequence"/>
</dbReference>
<dbReference type="GO" id="GO:0005737">
    <property type="term" value="C:cytoplasm"/>
    <property type="evidence" value="ECO:0007669"/>
    <property type="project" value="TreeGrafter"/>
</dbReference>
<evidence type="ECO:0000256" key="16">
    <source>
        <dbReference type="RuleBase" id="RU366077"/>
    </source>
</evidence>
<comment type="catalytic activity">
    <reaction evidence="1">
        <text>Preference for hydrophobic residues at P1 and P1' and basic residues at P2' and P3'. A model nonapeptide is cleaved at -Ala-Tyr-|-Leu-Lys-Lys-.</text>
        <dbReference type="EC" id="3.4.24.36"/>
    </reaction>
</comment>